<comment type="caution">
    <text evidence="7">The sequence shown here is derived from an EMBL/GenBank/DDBJ whole genome shotgun (WGS) entry which is preliminary data.</text>
</comment>
<evidence type="ECO:0000256" key="3">
    <source>
        <dbReference type="ARBA" id="ARBA00023125"/>
    </source>
</evidence>
<name>A0ABW9AD98_9BURK</name>
<dbReference type="Pfam" id="PF00440">
    <property type="entry name" value="TetR_N"/>
    <property type="match status" value="1"/>
</dbReference>
<keyword evidence="4" id="KW-0804">Transcription</keyword>
<sequence>MNSRAERTRAALRDAALTAFAQRGIRATTLEDVAARANVTRGAVYWHFADKAALVREVFNDLAWPLDIGTNMDAYWLCENPMQLLRQVLWLRMRNCIEDVRQHSMITLLLRQGGTGDVSYDLAGRFEIMTALSVQRLETVIDICYQRGGSRPGLTPLQVAECIHATGLGVLAEKPGRLPDPYGSSFFLPLDLVLLGASLAGDGLGIETYRL</sequence>
<gene>
    <name evidence="7" type="ORF">PQR62_18245</name>
</gene>
<protein>
    <submittedName>
        <fullName evidence="7">TetR family transcriptional regulator</fullName>
    </submittedName>
</protein>
<dbReference type="InterPro" id="IPR009057">
    <property type="entry name" value="Homeodomain-like_sf"/>
</dbReference>
<dbReference type="PROSITE" id="PS50977">
    <property type="entry name" value="HTH_TETR_2"/>
    <property type="match status" value="1"/>
</dbReference>
<dbReference type="SUPFAM" id="SSF46689">
    <property type="entry name" value="Homeodomain-like"/>
    <property type="match status" value="1"/>
</dbReference>
<dbReference type="RefSeq" id="WP_408159437.1">
    <property type="nucleotide sequence ID" value="NZ_JAQQFM010000008.1"/>
</dbReference>
<dbReference type="PANTHER" id="PTHR30055">
    <property type="entry name" value="HTH-TYPE TRANSCRIPTIONAL REGULATOR RUTR"/>
    <property type="match status" value="1"/>
</dbReference>
<evidence type="ECO:0000256" key="2">
    <source>
        <dbReference type="ARBA" id="ARBA00023015"/>
    </source>
</evidence>
<accession>A0ABW9AD98</accession>
<dbReference type="Gene3D" id="1.10.357.10">
    <property type="entry name" value="Tetracycline Repressor, domain 2"/>
    <property type="match status" value="1"/>
</dbReference>
<organism evidence="7 8">
    <name type="scientific">Herbaspirillum lusitanum</name>
    <dbReference type="NCBI Taxonomy" id="213312"/>
    <lineage>
        <taxon>Bacteria</taxon>
        <taxon>Pseudomonadati</taxon>
        <taxon>Pseudomonadota</taxon>
        <taxon>Betaproteobacteria</taxon>
        <taxon>Burkholderiales</taxon>
        <taxon>Oxalobacteraceae</taxon>
        <taxon>Herbaspirillum</taxon>
    </lineage>
</organism>
<dbReference type="InterPro" id="IPR023772">
    <property type="entry name" value="DNA-bd_HTH_TetR-type_CS"/>
</dbReference>
<evidence type="ECO:0000256" key="1">
    <source>
        <dbReference type="ARBA" id="ARBA00022491"/>
    </source>
</evidence>
<dbReference type="Proteomes" id="UP001629246">
    <property type="component" value="Unassembled WGS sequence"/>
</dbReference>
<keyword evidence="2" id="KW-0805">Transcription regulation</keyword>
<dbReference type="EMBL" id="JAQQFM010000008">
    <property type="protein sequence ID" value="MFL9926224.1"/>
    <property type="molecule type" value="Genomic_DNA"/>
</dbReference>
<keyword evidence="1" id="KW-0678">Repressor</keyword>
<proteinExistence type="predicted"/>
<evidence type="ECO:0000259" key="6">
    <source>
        <dbReference type="PROSITE" id="PS50977"/>
    </source>
</evidence>
<feature type="domain" description="HTH tetR-type" evidence="6">
    <location>
        <begin position="6"/>
        <end position="66"/>
    </location>
</feature>
<evidence type="ECO:0000313" key="7">
    <source>
        <dbReference type="EMBL" id="MFL9926224.1"/>
    </source>
</evidence>
<dbReference type="InterPro" id="IPR050109">
    <property type="entry name" value="HTH-type_TetR-like_transc_reg"/>
</dbReference>
<dbReference type="PRINTS" id="PR00455">
    <property type="entry name" value="HTHTETR"/>
</dbReference>
<keyword evidence="8" id="KW-1185">Reference proteome</keyword>
<evidence type="ECO:0000313" key="8">
    <source>
        <dbReference type="Proteomes" id="UP001629246"/>
    </source>
</evidence>
<evidence type="ECO:0000256" key="4">
    <source>
        <dbReference type="ARBA" id="ARBA00023163"/>
    </source>
</evidence>
<dbReference type="InterPro" id="IPR001647">
    <property type="entry name" value="HTH_TetR"/>
</dbReference>
<feature type="DNA-binding region" description="H-T-H motif" evidence="5">
    <location>
        <begin position="29"/>
        <end position="48"/>
    </location>
</feature>
<keyword evidence="3 5" id="KW-0238">DNA-binding</keyword>
<dbReference type="PROSITE" id="PS01081">
    <property type="entry name" value="HTH_TETR_1"/>
    <property type="match status" value="1"/>
</dbReference>
<evidence type="ECO:0000256" key="5">
    <source>
        <dbReference type="PROSITE-ProRule" id="PRU00335"/>
    </source>
</evidence>
<reference evidence="7 8" key="1">
    <citation type="journal article" date="2024" name="Chem. Sci.">
        <title>Discovery of megapolipeptins by genome mining of a Burkholderiales bacteria collection.</title>
        <authorList>
            <person name="Paulo B.S."/>
            <person name="Recchia M.J.J."/>
            <person name="Lee S."/>
            <person name="Fergusson C.H."/>
            <person name="Romanowski S.B."/>
            <person name="Hernandez A."/>
            <person name="Krull N."/>
            <person name="Liu D.Y."/>
            <person name="Cavanagh H."/>
            <person name="Bos A."/>
            <person name="Gray C.A."/>
            <person name="Murphy B.T."/>
            <person name="Linington R.G."/>
            <person name="Eustaquio A.S."/>
        </authorList>
    </citation>
    <scope>NUCLEOTIDE SEQUENCE [LARGE SCALE GENOMIC DNA]</scope>
    <source>
        <strain evidence="7 8">RL21-008-BIB-A</strain>
    </source>
</reference>
<dbReference type="PANTHER" id="PTHR30055:SF234">
    <property type="entry name" value="HTH-TYPE TRANSCRIPTIONAL REGULATOR BETI"/>
    <property type="match status" value="1"/>
</dbReference>